<keyword evidence="2" id="KW-1185">Reference proteome</keyword>
<dbReference type="RefSeq" id="WP_304447697.1">
    <property type="nucleotide sequence ID" value="NZ_JARRAH010000001.1"/>
</dbReference>
<organism evidence="1 2">
    <name type="scientific">Halomarina ordinaria</name>
    <dbReference type="NCBI Taxonomy" id="3033939"/>
    <lineage>
        <taxon>Archaea</taxon>
        <taxon>Methanobacteriati</taxon>
        <taxon>Methanobacteriota</taxon>
        <taxon>Stenosarchaea group</taxon>
        <taxon>Halobacteria</taxon>
        <taxon>Halobacteriales</taxon>
        <taxon>Natronomonadaceae</taxon>
        <taxon>Halomarina</taxon>
    </lineage>
</organism>
<name>A0ABD5U6L3_9EURY</name>
<protein>
    <recommendedName>
        <fullName evidence="3">DUF2953 domain-containing protein</fullName>
    </recommendedName>
</protein>
<dbReference type="Proteomes" id="UP001596406">
    <property type="component" value="Unassembled WGS sequence"/>
</dbReference>
<gene>
    <name evidence="1" type="ORF">ACFQHK_05720</name>
</gene>
<accession>A0ABD5U6L3</accession>
<sequence length="138" mass="15264">MLARLFGTVGALSLALPRWVLERWFEFWLQRVFVDSTGCSVRPRAFRVARAGGSLAVTVGFERRGRLPAALLVGLLGVVELLAPGTTAKCGVRLLFETPEDAEVREWVRPAVRAKGGLLLLFARSGLRRKRSRETSTD</sequence>
<evidence type="ECO:0008006" key="3">
    <source>
        <dbReference type="Google" id="ProtNLM"/>
    </source>
</evidence>
<evidence type="ECO:0000313" key="2">
    <source>
        <dbReference type="Proteomes" id="UP001596406"/>
    </source>
</evidence>
<comment type="caution">
    <text evidence="1">The sequence shown here is derived from an EMBL/GenBank/DDBJ whole genome shotgun (WGS) entry which is preliminary data.</text>
</comment>
<evidence type="ECO:0000313" key="1">
    <source>
        <dbReference type="EMBL" id="MFC6836003.1"/>
    </source>
</evidence>
<reference evidence="1 2" key="1">
    <citation type="journal article" date="2019" name="Int. J. Syst. Evol. Microbiol.">
        <title>The Global Catalogue of Microorganisms (GCM) 10K type strain sequencing project: providing services to taxonomists for standard genome sequencing and annotation.</title>
        <authorList>
            <consortium name="The Broad Institute Genomics Platform"/>
            <consortium name="The Broad Institute Genome Sequencing Center for Infectious Disease"/>
            <person name="Wu L."/>
            <person name="Ma J."/>
        </authorList>
    </citation>
    <scope>NUCLEOTIDE SEQUENCE [LARGE SCALE GENOMIC DNA]</scope>
    <source>
        <strain evidence="1 2">PSRA2</strain>
    </source>
</reference>
<dbReference type="EMBL" id="JBHSXM010000001">
    <property type="protein sequence ID" value="MFC6836003.1"/>
    <property type="molecule type" value="Genomic_DNA"/>
</dbReference>
<dbReference type="AlphaFoldDB" id="A0ABD5U6L3"/>
<proteinExistence type="predicted"/>